<dbReference type="Gene3D" id="1.10.490.10">
    <property type="entry name" value="Globins"/>
    <property type="match status" value="1"/>
</dbReference>
<evidence type="ECO:0000313" key="2">
    <source>
        <dbReference type="EMBL" id="OAE49246.1"/>
    </source>
</evidence>
<dbReference type="InterPro" id="IPR014710">
    <property type="entry name" value="RmlC-like_jellyroll"/>
</dbReference>
<dbReference type="Proteomes" id="UP000077098">
    <property type="component" value="Unassembled WGS sequence"/>
</dbReference>
<dbReference type="Pfam" id="PF09313">
    <property type="entry name" value="TehB-like"/>
    <property type="match status" value="1"/>
</dbReference>
<name>A0A176XJE1_AGRTU</name>
<dbReference type="SUPFAM" id="SSF51197">
    <property type="entry name" value="Clavaminate synthase-like"/>
    <property type="match status" value="1"/>
</dbReference>
<dbReference type="CDD" id="cd08916">
    <property type="entry name" value="TrHb3_P"/>
    <property type="match status" value="1"/>
</dbReference>
<dbReference type="InterPro" id="IPR012292">
    <property type="entry name" value="Globin/Proto"/>
</dbReference>
<dbReference type="InterPro" id="IPR009050">
    <property type="entry name" value="Globin-like_sf"/>
</dbReference>
<evidence type="ECO:0000259" key="1">
    <source>
        <dbReference type="Pfam" id="PF09313"/>
    </source>
</evidence>
<dbReference type="InterPro" id="IPR015392">
    <property type="entry name" value="TehB/YeaR-like_dom"/>
</dbReference>
<sequence>MSVELTETDISRILAKFYDRVKADEDLGAVFAVVEDWDEHLTRLSEFWSSLMLTTGRYKGNPLSMHLAHAEKFRPLMFIKWLEIWRETTDELVAPEIAFEMQARAKRIASRFSIMICGEELPASVTSEPIPLAPTPYKISALFDEQSLPRALLTDHALKSGTWGVVRVEEGAVHYLEPGVSEPRILEPGIPGVIPPNTSHSLELVGAVKLRVEFYDRYPLGTYHN</sequence>
<protein>
    <recommendedName>
        <fullName evidence="1">TehB/YeaR-like domain-containing protein</fullName>
    </recommendedName>
</protein>
<dbReference type="AlphaFoldDB" id="A0A176XJE1"/>
<gene>
    <name evidence="2" type="ORF">A7J57_01125</name>
</gene>
<organism evidence="2 3">
    <name type="scientific">Agrobacterium tumefaciens</name>
    <dbReference type="NCBI Taxonomy" id="358"/>
    <lineage>
        <taxon>Bacteria</taxon>
        <taxon>Pseudomonadati</taxon>
        <taxon>Pseudomonadota</taxon>
        <taxon>Alphaproteobacteria</taxon>
        <taxon>Hyphomicrobiales</taxon>
        <taxon>Rhizobiaceae</taxon>
        <taxon>Rhizobium/Agrobacterium group</taxon>
        <taxon>Agrobacterium</taxon>
        <taxon>Agrobacterium tumefaciens complex</taxon>
    </lineage>
</organism>
<dbReference type="EMBL" id="LXPS01000003">
    <property type="protein sequence ID" value="OAE49246.1"/>
    <property type="molecule type" value="Genomic_DNA"/>
</dbReference>
<dbReference type="RefSeq" id="WP_034495429.1">
    <property type="nucleotide sequence ID" value="NZ_LXPS01000003.1"/>
</dbReference>
<dbReference type="Gene3D" id="2.60.120.10">
    <property type="entry name" value="Jelly Rolls"/>
    <property type="match status" value="1"/>
</dbReference>
<evidence type="ECO:0000313" key="3">
    <source>
        <dbReference type="Proteomes" id="UP000077098"/>
    </source>
</evidence>
<feature type="domain" description="TehB/YeaR-like" evidence="1">
    <location>
        <begin position="140"/>
        <end position="212"/>
    </location>
</feature>
<proteinExistence type="predicted"/>
<comment type="caution">
    <text evidence="2">The sequence shown here is derived from an EMBL/GenBank/DDBJ whole genome shotgun (WGS) entry which is preliminary data.</text>
</comment>
<dbReference type="GO" id="GO:0020037">
    <property type="term" value="F:heme binding"/>
    <property type="evidence" value="ECO:0007669"/>
    <property type="project" value="InterPro"/>
</dbReference>
<dbReference type="SUPFAM" id="SSF46458">
    <property type="entry name" value="Globin-like"/>
    <property type="match status" value="1"/>
</dbReference>
<reference evidence="2 3" key="1">
    <citation type="submission" date="2016-05" db="EMBL/GenBank/DDBJ databases">
        <authorList>
            <person name="Lavstsen T."/>
            <person name="Jespersen J.S."/>
        </authorList>
    </citation>
    <scope>NUCLEOTIDE SEQUENCE [LARGE SCALE GENOMIC DNA]</scope>
    <source>
        <strain evidence="2 3">KCJ1736</strain>
    </source>
</reference>
<accession>A0A176XJE1</accession>
<dbReference type="GO" id="GO:0019825">
    <property type="term" value="F:oxygen binding"/>
    <property type="evidence" value="ECO:0007669"/>
    <property type="project" value="InterPro"/>
</dbReference>